<dbReference type="InterPro" id="IPR039448">
    <property type="entry name" value="Beta_helix"/>
</dbReference>
<dbReference type="EMBL" id="LGUF01000007">
    <property type="protein sequence ID" value="KON85903.1"/>
    <property type="molecule type" value="Genomic_DNA"/>
</dbReference>
<sequence>MAVINVPAGGSINSAFTSANPGDTIRVAAGMFDENVVIPTGLDRLRLLGAGIGQTILDGTGSGGSGIELNSALVTIAGFTVRDYVNNGIVINTSDNIMRDLNVENNGVVGISIASGATHNLIYKIKSKQNGSDGIEINGNNNYVIESKFLENERLGMVLNGSNNLALRNTAIRNLGVGIEVGISVSGPHFLINNVSKRNGGDGIRFSNGGNFIYENKANRNDEDGFVISEIANNLIFNNSAKNNNLDGIDLFEADNNRVIGNKVKKNAFTGIELGDDSDQNIIDQNLVKKNTGPGILLTSDANDNAVRENTLRDNTPDIQADDPADDNNTFDENDCQSSSPPGLC</sequence>
<evidence type="ECO:0000256" key="3">
    <source>
        <dbReference type="ARBA" id="ARBA00022786"/>
    </source>
</evidence>
<keyword evidence="7" id="KW-1185">Reference proteome</keyword>
<dbReference type="InterPro" id="IPR006626">
    <property type="entry name" value="PbH1"/>
</dbReference>
<dbReference type="PATRIC" id="fig|1459.3.peg.638"/>
<comment type="caution">
    <text evidence="6">The sequence shown here is derived from an EMBL/GenBank/DDBJ whole genome shotgun (WGS) entry which is preliminary data.</text>
</comment>
<dbReference type="SUPFAM" id="SSF51126">
    <property type="entry name" value="Pectin lyase-like"/>
    <property type="match status" value="2"/>
</dbReference>
<evidence type="ECO:0000313" key="7">
    <source>
        <dbReference type="Proteomes" id="UP000037109"/>
    </source>
</evidence>
<dbReference type="STRING" id="1459.AF332_03140"/>
<dbReference type="AlphaFoldDB" id="A0A0M0G7Z1"/>
<dbReference type="PANTHER" id="PTHR22990:SF15">
    <property type="entry name" value="F-BOX ONLY PROTEIN 10"/>
    <property type="match status" value="1"/>
</dbReference>
<dbReference type="Pfam" id="PF13229">
    <property type="entry name" value="Beta_helix"/>
    <property type="match status" value="1"/>
</dbReference>
<dbReference type="OrthoDB" id="2496562at2"/>
<feature type="compositionally biased region" description="Polar residues" evidence="4">
    <location>
        <begin position="336"/>
        <end position="345"/>
    </location>
</feature>
<feature type="compositionally biased region" description="Acidic residues" evidence="4">
    <location>
        <begin position="320"/>
        <end position="335"/>
    </location>
</feature>
<dbReference type="Proteomes" id="UP000037109">
    <property type="component" value="Unassembled WGS sequence"/>
</dbReference>
<dbReference type="Gene3D" id="2.160.20.10">
    <property type="entry name" value="Single-stranded right-handed beta-helix, Pectin lyase-like"/>
    <property type="match status" value="2"/>
</dbReference>
<evidence type="ECO:0000256" key="4">
    <source>
        <dbReference type="SAM" id="MobiDB-lite"/>
    </source>
</evidence>
<dbReference type="InterPro" id="IPR022441">
    <property type="entry name" value="Para_beta_helix_rpt-2"/>
</dbReference>
<feature type="region of interest" description="Disordered" evidence="4">
    <location>
        <begin position="312"/>
        <end position="345"/>
    </location>
</feature>
<protein>
    <recommendedName>
        <fullName evidence="5">Right handed beta helix domain-containing protein</fullName>
    </recommendedName>
</protein>
<evidence type="ECO:0000313" key="6">
    <source>
        <dbReference type="EMBL" id="KON85903.1"/>
    </source>
</evidence>
<organism evidence="6 7">
    <name type="scientific">Sporosarcina globispora</name>
    <name type="common">Bacillus globisporus</name>
    <dbReference type="NCBI Taxonomy" id="1459"/>
    <lineage>
        <taxon>Bacteria</taxon>
        <taxon>Bacillati</taxon>
        <taxon>Bacillota</taxon>
        <taxon>Bacilli</taxon>
        <taxon>Bacillales</taxon>
        <taxon>Caryophanaceae</taxon>
        <taxon>Sporosarcina</taxon>
    </lineage>
</organism>
<dbReference type="PANTHER" id="PTHR22990">
    <property type="entry name" value="F-BOX ONLY PROTEIN"/>
    <property type="match status" value="1"/>
</dbReference>
<dbReference type="InterPro" id="IPR011050">
    <property type="entry name" value="Pectin_lyase_fold/virulence"/>
</dbReference>
<evidence type="ECO:0000256" key="1">
    <source>
        <dbReference type="ARBA" id="ARBA00004906"/>
    </source>
</evidence>
<dbReference type="RefSeq" id="WP_053433270.1">
    <property type="nucleotide sequence ID" value="NZ_LGUF01000007.1"/>
</dbReference>
<evidence type="ECO:0000259" key="5">
    <source>
        <dbReference type="Pfam" id="PF13229"/>
    </source>
</evidence>
<keyword evidence="3" id="KW-0833">Ubl conjugation pathway</keyword>
<reference evidence="7" key="1">
    <citation type="submission" date="2015-07" db="EMBL/GenBank/DDBJ databases">
        <title>Fjat-10036 dsm4.</title>
        <authorList>
            <person name="Liu B."/>
            <person name="Wang J."/>
            <person name="Zhu Y."/>
            <person name="Liu G."/>
            <person name="Chen Q."/>
            <person name="Chen Z."/>
            <person name="Lan J."/>
            <person name="Che J."/>
            <person name="Ge C."/>
            <person name="Shi H."/>
            <person name="Pan Z."/>
            <person name="Liu X."/>
        </authorList>
    </citation>
    <scope>NUCLEOTIDE SEQUENCE [LARGE SCALE GENOMIC DNA]</scope>
    <source>
        <strain evidence="7">DSM 4</strain>
    </source>
</reference>
<gene>
    <name evidence="6" type="ORF">AF332_03140</name>
</gene>
<dbReference type="InterPro" id="IPR012334">
    <property type="entry name" value="Pectin_lyas_fold"/>
</dbReference>
<dbReference type="SMART" id="SM00710">
    <property type="entry name" value="PbH1"/>
    <property type="match status" value="8"/>
</dbReference>
<dbReference type="InterPro" id="IPR051550">
    <property type="entry name" value="SCF-Subunits/Alg-Epimerases"/>
</dbReference>
<feature type="domain" description="Right handed beta helix" evidence="5">
    <location>
        <begin position="182"/>
        <end position="334"/>
    </location>
</feature>
<proteinExistence type="predicted"/>
<accession>A0A0M0G7Z1</accession>
<evidence type="ECO:0000256" key="2">
    <source>
        <dbReference type="ARBA" id="ARBA00022737"/>
    </source>
</evidence>
<dbReference type="NCBIfam" id="TIGR03804">
    <property type="entry name" value="para_beta_helix"/>
    <property type="match status" value="2"/>
</dbReference>
<comment type="pathway">
    <text evidence="1">Protein modification; protein ubiquitination.</text>
</comment>
<name>A0A0M0G7Z1_SPOGL</name>
<keyword evidence="2" id="KW-0677">Repeat</keyword>